<gene>
    <name evidence="1" type="ORF">PG994_005459</name>
</gene>
<dbReference type="RefSeq" id="XP_066716137.1">
    <property type="nucleotide sequence ID" value="XM_066856868.1"/>
</dbReference>
<reference evidence="1 2" key="1">
    <citation type="submission" date="2023-01" db="EMBL/GenBank/DDBJ databases">
        <title>Analysis of 21 Apiospora genomes using comparative genomics revels a genus with tremendous synthesis potential of carbohydrate active enzymes and secondary metabolites.</title>
        <authorList>
            <person name="Sorensen T."/>
        </authorList>
    </citation>
    <scope>NUCLEOTIDE SEQUENCE [LARGE SCALE GENOMIC DNA]</scope>
    <source>
        <strain evidence="1 2">CBS 135458</strain>
    </source>
</reference>
<accession>A0ABR1VCD6</accession>
<dbReference type="EMBL" id="JAQQWL010000006">
    <property type="protein sequence ID" value="KAK8068843.1"/>
    <property type="molecule type" value="Genomic_DNA"/>
</dbReference>
<dbReference type="Proteomes" id="UP001480595">
    <property type="component" value="Unassembled WGS sequence"/>
</dbReference>
<comment type="caution">
    <text evidence="1">The sequence shown here is derived from an EMBL/GenBank/DDBJ whole genome shotgun (WGS) entry which is preliminary data.</text>
</comment>
<proteinExistence type="predicted"/>
<keyword evidence="2" id="KW-1185">Reference proteome</keyword>
<name>A0ABR1VCD6_9PEZI</name>
<dbReference type="GeneID" id="92089931"/>
<sequence length="67" mass="6748">MRTGVKTSGAPGTAGAALERRDFLLPVAAPADVGEIIDASVLLVCMGAVTVGVAIENVNISEKSACY</sequence>
<organism evidence="1 2">
    <name type="scientific">Apiospora phragmitis</name>
    <dbReference type="NCBI Taxonomy" id="2905665"/>
    <lineage>
        <taxon>Eukaryota</taxon>
        <taxon>Fungi</taxon>
        <taxon>Dikarya</taxon>
        <taxon>Ascomycota</taxon>
        <taxon>Pezizomycotina</taxon>
        <taxon>Sordariomycetes</taxon>
        <taxon>Xylariomycetidae</taxon>
        <taxon>Amphisphaeriales</taxon>
        <taxon>Apiosporaceae</taxon>
        <taxon>Apiospora</taxon>
    </lineage>
</organism>
<evidence type="ECO:0000313" key="2">
    <source>
        <dbReference type="Proteomes" id="UP001480595"/>
    </source>
</evidence>
<evidence type="ECO:0000313" key="1">
    <source>
        <dbReference type="EMBL" id="KAK8068843.1"/>
    </source>
</evidence>
<protein>
    <submittedName>
        <fullName evidence="1">Uncharacterized protein</fullName>
    </submittedName>
</protein>